<dbReference type="PANTHER" id="PTHR37198">
    <property type="entry name" value="NUCLEOLIN"/>
    <property type="match status" value="1"/>
</dbReference>
<evidence type="ECO:0000313" key="3">
    <source>
        <dbReference type="EMBL" id="KAD4384601.1"/>
    </source>
</evidence>
<evidence type="ECO:0000256" key="1">
    <source>
        <dbReference type="SAM" id="MobiDB-lite"/>
    </source>
</evidence>
<dbReference type="OrthoDB" id="1933309at2759"/>
<keyword evidence="4" id="KW-1185">Reference proteome</keyword>
<dbReference type="Proteomes" id="UP000326396">
    <property type="component" value="Linkage Group LG3"/>
</dbReference>
<name>A0A5N6N5N6_9ASTR</name>
<gene>
    <name evidence="3" type="ORF">E3N88_24769</name>
</gene>
<reference evidence="3 4" key="1">
    <citation type="submission" date="2019-05" db="EMBL/GenBank/DDBJ databases">
        <title>Mikania micrantha, genome provides insights into the molecular mechanism of rapid growth.</title>
        <authorList>
            <person name="Liu B."/>
        </authorList>
    </citation>
    <scope>NUCLEOTIDE SEQUENCE [LARGE SCALE GENOMIC DNA]</scope>
    <source>
        <strain evidence="3">NLD-2019</strain>
        <tissue evidence="3">Leaf</tissue>
    </source>
</reference>
<comment type="caution">
    <text evidence="3">The sequence shown here is derived from an EMBL/GenBank/DDBJ whole genome shotgun (WGS) entry which is preliminary data.</text>
</comment>
<evidence type="ECO:0000256" key="2">
    <source>
        <dbReference type="SAM" id="Phobius"/>
    </source>
</evidence>
<keyword evidence="2" id="KW-0472">Membrane</keyword>
<keyword evidence="2" id="KW-1133">Transmembrane helix</keyword>
<feature type="transmembrane region" description="Helical" evidence="2">
    <location>
        <begin position="53"/>
        <end position="73"/>
    </location>
</feature>
<protein>
    <submittedName>
        <fullName evidence="3">Uncharacterized protein</fullName>
    </submittedName>
</protein>
<dbReference type="EMBL" id="SZYD01000013">
    <property type="protein sequence ID" value="KAD4384601.1"/>
    <property type="molecule type" value="Genomic_DNA"/>
</dbReference>
<dbReference type="PANTHER" id="PTHR37198:SF1">
    <property type="entry name" value="NUCLEOLIN"/>
    <property type="match status" value="1"/>
</dbReference>
<dbReference type="AlphaFoldDB" id="A0A5N6N5N6"/>
<accession>A0A5N6N5N6</accession>
<proteinExistence type="predicted"/>
<organism evidence="3 4">
    <name type="scientific">Mikania micrantha</name>
    <name type="common">bitter vine</name>
    <dbReference type="NCBI Taxonomy" id="192012"/>
    <lineage>
        <taxon>Eukaryota</taxon>
        <taxon>Viridiplantae</taxon>
        <taxon>Streptophyta</taxon>
        <taxon>Embryophyta</taxon>
        <taxon>Tracheophyta</taxon>
        <taxon>Spermatophyta</taxon>
        <taxon>Magnoliopsida</taxon>
        <taxon>eudicotyledons</taxon>
        <taxon>Gunneridae</taxon>
        <taxon>Pentapetalae</taxon>
        <taxon>asterids</taxon>
        <taxon>campanulids</taxon>
        <taxon>Asterales</taxon>
        <taxon>Asteraceae</taxon>
        <taxon>Asteroideae</taxon>
        <taxon>Heliantheae alliance</taxon>
        <taxon>Eupatorieae</taxon>
        <taxon>Mikania</taxon>
    </lineage>
</organism>
<evidence type="ECO:0000313" key="4">
    <source>
        <dbReference type="Proteomes" id="UP000326396"/>
    </source>
</evidence>
<sequence length="353" mass="39461">MEDPESEWRIQEYTCSKEIKWMLSKGYVIVKKVAVTGIVISSAPLVVPPLVVFSALGVAFSVPFGLIFAAYACTNKLMTILLPTPPSPPPLMLESDHESLGLGDDYRLVEEDEDAIEDMKQRVDINVFELDDGCSHEKEVDFQKLLDDQMMILSKKNDENEIQEVDVVARQVMIGDANKEDDDDERNIEQTPSQSMGTHEVTKDASDQDAILKTIDQHLINSNADSSVIGDDKTGLNSRSNSKINVEVGNEMKEIPALKPAQLDTDNAKDASKTLKKMPFREDNLDEEKMWEKMRSIRTIVGYKEPIRPTCIGELKALYVFTGVEPPASFKDDSDLDEVNAKLKFLMSIVGVK</sequence>
<feature type="transmembrane region" description="Helical" evidence="2">
    <location>
        <begin position="26"/>
        <end position="47"/>
    </location>
</feature>
<keyword evidence="2" id="KW-0812">Transmembrane</keyword>
<feature type="region of interest" description="Disordered" evidence="1">
    <location>
        <begin position="178"/>
        <end position="204"/>
    </location>
</feature>